<dbReference type="Proteomes" id="UP000006039">
    <property type="component" value="Unassembled WGS sequence"/>
</dbReference>
<dbReference type="HOGENOM" id="CLU_006586_10_7_1"/>
<keyword evidence="2 3" id="KW-0378">Hydrolase</keyword>
<evidence type="ECO:0000313" key="8">
    <source>
        <dbReference type="EnsemblFungi" id="EJT81459"/>
    </source>
</evidence>
<keyword evidence="5" id="KW-0812">Transmembrane</keyword>
<reference evidence="8" key="5">
    <citation type="submission" date="2018-04" db="UniProtKB">
        <authorList>
            <consortium name="EnsemblFungi"/>
        </authorList>
    </citation>
    <scope>IDENTIFICATION</scope>
    <source>
        <strain evidence="8">R3-111a-1</strain>
    </source>
</reference>
<dbReference type="RefSeq" id="XP_009217468.1">
    <property type="nucleotide sequence ID" value="XM_009219204.1"/>
</dbReference>
<dbReference type="GO" id="GO:0052689">
    <property type="term" value="F:carboxylic ester hydrolase activity"/>
    <property type="evidence" value="ECO:0007669"/>
    <property type="project" value="TreeGrafter"/>
</dbReference>
<evidence type="ECO:0000259" key="6">
    <source>
        <dbReference type="Pfam" id="PF00135"/>
    </source>
</evidence>
<accession>J3NJK7</accession>
<dbReference type="InterPro" id="IPR002018">
    <property type="entry name" value="CarbesteraseB"/>
</dbReference>
<proteinExistence type="inferred from homology"/>
<dbReference type="Gene3D" id="3.40.50.1820">
    <property type="entry name" value="alpha/beta hydrolase"/>
    <property type="match status" value="1"/>
</dbReference>
<dbReference type="eggNOG" id="KOG4389">
    <property type="taxonomic scope" value="Eukaryota"/>
</dbReference>
<sequence length="644" mass="70508">MTPAEVARHPIKPKPLCASSRAPHLQATHMAPGGGSGLMADPPCRQWRRGQILILAFAAGSIAALMGLVLGLVLWPEVLSGPTVDLGYATYVGSRRESGVNVFRGMRYARPPLGDLRWRAPAEPENENKPTRAKAFGPVCLSTGATYPNNDQDEDCLYVNVWAPADAAPDSKFPVWLFIQGGGYTANSNANYDGEEVVRRSNMSIVFVNFNYRVGLFGFLASEKVKKDGDLNVGLLDQRFVMRWVQKHISKFGGDPDHVVLSGASAGAGSIAMQLTAYGGRNEGLFVGGIIESLFFPAQPYLSGLEWQFDRLASGVGCDTAEDGDRVACLRGLSTGELQLANVASPFPGQSQSPLPLFYWTPCVDGDLIRHLPYTMFERKEFVQVPLIIGTDTDEGSYFGANAASQQEMRTFMRNNFPRLREADLDSIQDRYPLMDALPNHNRWFPSTSRAYGEGVFICPTVNVLDSLASAFPSSNSLTKVADNRPLQASPDAGPWAYRYNVLDDDSVRAGLGVPHTFEIPAVFGPDGVYGAPRSYYTYNSGVVPVVMDYWISFVKTLSPNTLRNPGAPVWHPWAARGWRNNSGGPASGTRNGTGGSPSLSRSRLLIETANTGMEDIPTQEVDRCEFWRSLGDFTQQRRRRKVI</sequence>
<feature type="compositionally biased region" description="Polar residues" evidence="4">
    <location>
        <begin position="581"/>
        <end position="591"/>
    </location>
</feature>
<organism evidence="7">
    <name type="scientific">Gaeumannomyces tritici (strain R3-111a-1)</name>
    <name type="common">Wheat and barley take-all root rot fungus</name>
    <name type="synonym">Gaeumannomyces graminis var. tritici</name>
    <dbReference type="NCBI Taxonomy" id="644352"/>
    <lineage>
        <taxon>Eukaryota</taxon>
        <taxon>Fungi</taxon>
        <taxon>Dikarya</taxon>
        <taxon>Ascomycota</taxon>
        <taxon>Pezizomycotina</taxon>
        <taxon>Sordariomycetes</taxon>
        <taxon>Sordariomycetidae</taxon>
        <taxon>Magnaporthales</taxon>
        <taxon>Magnaporthaceae</taxon>
        <taxon>Gaeumannomyces</taxon>
    </lineage>
</organism>
<dbReference type="PANTHER" id="PTHR43918">
    <property type="entry name" value="ACETYLCHOLINESTERASE"/>
    <property type="match status" value="1"/>
</dbReference>
<dbReference type="InterPro" id="IPR029058">
    <property type="entry name" value="AB_hydrolase_fold"/>
</dbReference>
<dbReference type="OrthoDB" id="408631at2759"/>
<dbReference type="InterPro" id="IPR019819">
    <property type="entry name" value="Carboxylesterase_B_CS"/>
</dbReference>
<reference evidence="7" key="3">
    <citation type="submission" date="2010-09" db="EMBL/GenBank/DDBJ databases">
        <title>Annotation of Gaeumannomyces graminis var. tritici R3-111a-1.</title>
        <authorList>
            <consortium name="The Broad Institute Genome Sequencing Platform"/>
            <person name="Ma L.-J."/>
            <person name="Dead R."/>
            <person name="Young S.K."/>
            <person name="Zeng Q."/>
            <person name="Gargeya S."/>
            <person name="Fitzgerald M."/>
            <person name="Haas B."/>
            <person name="Abouelleil A."/>
            <person name="Alvarado L."/>
            <person name="Arachchi H.M."/>
            <person name="Berlin A."/>
            <person name="Brown A."/>
            <person name="Chapman S.B."/>
            <person name="Chen Z."/>
            <person name="Dunbar C."/>
            <person name="Freedman E."/>
            <person name="Gearin G."/>
            <person name="Gellesch M."/>
            <person name="Goldberg J."/>
            <person name="Griggs A."/>
            <person name="Gujja S."/>
            <person name="Heiman D."/>
            <person name="Howarth C."/>
            <person name="Larson L."/>
            <person name="Lui A."/>
            <person name="MacDonald P.J.P."/>
            <person name="Mehta T."/>
            <person name="Montmayeur A."/>
            <person name="Murphy C."/>
            <person name="Neiman D."/>
            <person name="Pearson M."/>
            <person name="Priest M."/>
            <person name="Roberts A."/>
            <person name="Saif S."/>
            <person name="Shea T."/>
            <person name="Shenoy N."/>
            <person name="Sisk P."/>
            <person name="Stolte C."/>
            <person name="Sykes S."/>
            <person name="Yandava C."/>
            <person name="Wortman J."/>
            <person name="Nusbaum C."/>
            <person name="Birren B."/>
        </authorList>
    </citation>
    <scope>NUCLEOTIDE SEQUENCE</scope>
    <source>
        <strain evidence="7">R3-111a-1</strain>
    </source>
</reference>
<feature type="region of interest" description="Disordered" evidence="4">
    <location>
        <begin position="581"/>
        <end position="601"/>
    </location>
</feature>
<evidence type="ECO:0000313" key="7">
    <source>
        <dbReference type="EMBL" id="EJT81459.1"/>
    </source>
</evidence>
<feature type="domain" description="Carboxylesterase type B" evidence="6">
    <location>
        <begin position="94"/>
        <end position="574"/>
    </location>
</feature>
<evidence type="ECO:0000256" key="1">
    <source>
        <dbReference type="ARBA" id="ARBA00005964"/>
    </source>
</evidence>
<reference evidence="9" key="1">
    <citation type="submission" date="2010-07" db="EMBL/GenBank/DDBJ databases">
        <title>The genome sequence of Gaeumannomyces graminis var. tritici strain R3-111a-1.</title>
        <authorList>
            <consortium name="The Broad Institute Genome Sequencing Platform"/>
            <person name="Ma L.-J."/>
            <person name="Dead R."/>
            <person name="Young S."/>
            <person name="Zeng Q."/>
            <person name="Koehrsen M."/>
            <person name="Alvarado L."/>
            <person name="Berlin A."/>
            <person name="Chapman S.B."/>
            <person name="Chen Z."/>
            <person name="Freedman E."/>
            <person name="Gellesch M."/>
            <person name="Goldberg J."/>
            <person name="Griggs A."/>
            <person name="Gujja S."/>
            <person name="Heilman E.R."/>
            <person name="Heiman D."/>
            <person name="Hepburn T."/>
            <person name="Howarth C."/>
            <person name="Jen D."/>
            <person name="Larson L."/>
            <person name="Mehta T."/>
            <person name="Neiman D."/>
            <person name="Pearson M."/>
            <person name="Roberts A."/>
            <person name="Saif S."/>
            <person name="Shea T."/>
            <person name="Shenoy N."/>
            <person name="Sisk P."/>
            <person name="Stolte C."/>
            <person name="Sykes S."/>
            <person name="Walk T."/>
            <person name="White J."/>
            <person name="Yandava C."/>
            <person name="Haas B."/>
            <person name="Nusbaum C."/>
            <person name="Birren B."/>
        </authorList>
    </citation>
    <scope>NUCLEOTIDE SEQUENCE [LARGE SCALE GENOMIC DNA]</scope>
    <source>
        <strain evidence="9">R3-111a-1</strain>
    </source>
</reference>
<gene>
    <name evidence="8" type="primary">20341896</name>
    <name evidence="7" type="ORF">GGTG_01438</name>
</gene>
<evidence type="ECO:0000256" key="4">
    <source>
        <dbReference type="SAM" id="MobiDB-lite"/>
    </source>
</evidence>
<dbReference type="PANTHER" id="PTHR43918:SF4">
    <property type="entry name" value="CARBOXYLIC ESTER HYDROLASE"/>
    <property type="match status" value="1"/>
</dbReference>
<dbReference type="EnsemblFungi" id="EJT81459">
    <property type="protein sequence ID" value="EJT81459"/>
    <property type="gene ID" value="GGTG_01438"/>
</dbReference>
<keyword evidence="5" id="KW-1133">Transmembrane helix</keyword>
<dbReference type="AlphaFoldDB" id="J3NJK7"/>
<dbReference type="GeneID" id="20341896"/>
<name>J3NJK7_GAET3</name>
<dbReference type="EC" id="3.1.1.-" evidence="3"/>
<dbReference type="ESTHER" id="gagt3-j3njk7">
    <property type="family name" value="Fungal_carboxylesterase_lipase"/>
</dbReference>
<dbReference type="SUPFAM" id="SSF53474">
    <property type="entry name" value="alpha/beta-Hydrolases"/>
    <property type="match status" value="1"/>
</dbReference>
<dbReference type="PROSITE" id="PS00941">
    <property type="entry name" value="CARBOXYLESTERASE_B_2"/>
    <property type="match status" value="1"/>
</dbReference>
<reference evidence="7" key="2">
    <citation type="submission" date="2010-07" db="EMBL/GenBank/DDBJ databases">
        <authorList>
            <consortium name="The Broad Institute Genome Sequencing Platform"/>
            <consortium name="Broad Institute Genome Sequencing Center for Infectious Disease"/>
            <person name="Ma L.-J."/>
            <person name="Dead R."/>
            <person name="Young S."/>
            <person name="Zeng Q."/>
            <person name="Koehrsen M."/>
            <person name="Alvarado L."/>
            <person name="Berlin A."/>
            <person name="Chapman S.B."/>
            <person name="Chen Z."/>
            <person name="Freedman E."/>
            <person name="Gellesch M."/>
            <person name="Goldberg J."/>
            <person name="Griggs A."/>
            <person name="Gujja S."/>
            <person name="Heilman E.R."/>
            <person name="Heiman D."/>
            <person name="Hepburn T."/>
            <person name="Howarth C."/>
            <person name="Jen D."/>
            <person name="Larson L."/>
            <person name="Mehta T."/>
            <person name="Neiman D."/>
            <person name="Pearson M."/>
            <person name="Roberts A."/>
            <person name="Saif S."/>
            <person name="Shea T."/>
            <person name="Shenoy N."/>
            <person name="Sisk P."/>
            <person name="Stolte C."/>
            <person name="Sykes S."/>
            <person name="Walk T."/>
            <person name="White J."/>
            <person name="Yandava C."/>
            <person name="Haas B."/>
            <person name="Nusbaum C."/>
            <person name="Birren B."/>
        </authorList>
    </citation>
    <scope>NUCLEOTIDE SEQUENCE</scope>
    <source>
        <strain evidence="7">R3-111a-1</strain>
    </source>
</reference>
<dbReference type="InterPro" id="IPR019826">
    <property type="entry name" value="Carboxylesterase_B_AS"/>
</dbReference>
<dbReference type="EMBL" id="GL385395">
    <property type="protein sequence ID" value="EJT81459.1"/>
    <property type="molecule type" value="Genomic_DNA"/>
</dbReference>
<evidence type="ECO:0000256" key="3">
    <source>
        <dbReference type="RuleBase" id="RU361235"/>
    </source>
</evidence>
<dbReference type="VEuPathDB" id="FungiDB:GGTG_01438"/>
<feature type="transmembrane region" description="Helical" evidence="5">
    <location>
        <begin position="52"/>
        <end position="75"/>
    </location>
</feature>
<evidence type="ECO:0000256" key="2">
    <source>
        <dbReference type="ARBA" id="ARBA00022801"/>
    </source>
</evidence>
<comment type="similarity">
    <text evidence="1 3">Belongs to the type-B carboxylesterase/lipase family.</text>
</comment>
<dbReference type="InterPro" id="IPR050654">
    <property type="entry name" value="AChE-related_enzymes"/>
</dbReference>
<dbReference type="Pfam" id="PF00135">
    <property type="entry name" value="COesterase"/>
    <property type="match status" value="1"/>
</dbReference>
<evidence type="ECO:0000313" key="9">
    <source>
        <dbReference type="Proteomes" id="UP000006039"/>
    </source>
</evidence>
<keyword evidence="5" id="KW-0472">Membrane</keyword>
<reference evidence="8" key="4">
    <citation type="journal article" date="2015" name="G3 (Bethesda)">
        <title>Genome sequences of three phytopathogenic species of the Magnaporthaceae family of fungi.</title>
        <authorList>
            <person name="Okagaki L.H."/>
            <person name="Nunes C.C."/>
            <person name="Sailsbery J."/>
            <person name="Clay B."/>
            <person name="Brown D."/>
            <person name="John T."/>
            <person name="Oh Y."/>
            <person name="Young N."/>
            <person name="Fitzgerald M."/>
            <person name="Haas B.J."/>
            <person name="Zeng Q."/>
            <person name="Young S."/>
            <person name="Adiconis X."/>
            <person name="Fan L."/>
            <person name="Levin J.Z."/>
            <person name="Mitchell T.K."/>
            <person name="Okubara P.A."/>
            <person name="Farman M.L."/>
            <person name="Kohn L.M."/>
            <person name="Birren B."/>
            <person name="Ma L.-J."/>
            <person name="Dean R.A."/>
        </authorList>
    </citation>
    <scope>NUCLEOTIDE SEQUENCE</scope>
    <source>
        <strain evidence="8">R3-111a-1</strain>
    </source>
</reference>
<dbReference type="PROSITE" id="PS00122">
    <property type="entry name" value="CARBOXYLESTERASE_B_1"/>
    <property type="match status" value="1"/>
</dbReference>
<keyword evidence="9" id="KW-1185">Reference proteome</keyword>
<evidence type="ECO:0000256" key="5">
    <source>
        <dbReference type="SAM" id="Phobius"/>
    </source>
</evidence>
<dbReference type="STRING" id="644352.J3NJK7"/>
<protein>
    <recommendedName>
        <fullName evidence="3">Carboxylic ester hydrolase</fullName>
        <ecNumber evidence="3">3.1.1.-</ecNumber>
    </recommendedName>
</protein>